<evidence type="ECO:0000256" key="1">
    <source>
        <dbReference type="SAM" id="Coils"/>
    </source>
</evidence>
<dbReference type="Proteomes" id="UP001177003">
    <property type="component" value="Chromosome 8"/>
</dbReference>
<feature type="transmembrane region" description="Helical" evidence="2">
    <location>
        <begin position="152"/>
        <end position="170"/>
    </location>
</feature>
<feature type="chain" id="PRO_5041428964" description="Zinc finger GRF-type domain-containing protein" evidence="3">
    <location>
        <begin position="21"/>
        <end position="171"/>
    </location>
</feature>
<dbReference type="EMBL" id="OX465084">
    <property type="protein sequence ID" value="CAI9299791.1"/>
    <property type="molecule type" value="Genomic_DNA"/>
</dbReference>
<keyword evidence="1" id="KW-0175">Coiled coil</keyword>
<keyword evidence="5" id="KW-1185">Reference proteome</keyword>
<evidence type="ECO:0000313" key="5">
    <source>
        <dbReference type="Proteomes" id="UP001177003"/>
    </source>
</evidence>
<feature type="signal peptide" evidence="3">
    <location>
        <begin position="1"/>
        <end position="20"/>
    </location>
</feature>
<keyword evidence="2" id="KW-0812">Transmembrane</keyword>
<accession>A0AA35ZX44</accession>
<feature type="coiled-coil region" evidence="1">
    <location>
        <begin position="114"/>
        <end position="141"/>
    </location>
</feature>
<gene>
    <name evidence="4" type="ORF">LSALG_LOCUS38479</name>
</gene>
<reference evidence="4" key="1">
    <citation type="submission" date="2023-04" db="EMBL/GenBank/DDBJ databases">
        <authorList>
            <person name="Vijverberg K."/>
            <person name="Xiong W."/>
            <person name="Schranz E."/>
        </authorList>
    </citation>
    <scope>NUCLEOTIDE SEQUENCE</scope>
</reference>
<protein>
    <recommendedName>
        <fullName evidence="6">Zinc finger GRF-type domain-containing protein</fullName>
    </recommendedName>
</protein>
<keyword evidence="3" id="KW-0732">Signal</keyword>
<keyword evidence="2" id="KW-0472">Membrane</keyword>
<dbReference type="AlphaFoldDB" id="A0AA35ZX44"/>
<evidence type="ECO:0008006" key="6">
    <source>
        <dbReference type="Google" id="ProtNLM"/>
    </source>
</evidence>
<sequence length="171" mass="20283">MGGSSYIAVCGAALLWMVLAQSEVQEVCDMMKQALTSAVLSYRNRLYKSGEQEKMWSSSTEKNPSRRCIRCPSSLDPSKDCDFFVWMDEDLPFQWYKNKVVELHKENIDLYKDNMILSKENRELEMENKDMQKRLMNLELFEKKKRTDLFKVKVMLFSILLVFIFIWFLMV</sequence>
<evidence type="ECO:0000256" key="2">
    <source>
        <dbReference type="SAM" id="Phobius"/>
    </source>
</evidence>
<evidence type="ECO:0000313" key="4">
    <source>
        <dbReference type="EMBL" id="CAI9299791.1"/>
    </source>
</evidence>
<keyword evidence="2" id="KW-1133">Transmembrane helix</keyword>
<name>A0AA35ZX44_LACSI</name>
<proteinExistence type="predicted"/>
<evidence type="ECO:0000256" key="3">
    <source>
        <dbReference type="SAM" id="SignalP"/>
    </source>
</evidence>
<organism evidence="4 5">
    <name type="scientific">Lactuca saligna</name>
    <name type="common">Willowleaf lettuce</name>
    <dbReference type="NCBI Taxonomy" id="75948"/>
    <lineage>
        <taxon>Eukaryota</taxon>
        <taxon>Viridiplantae</taxon>
        <taxon>Streptophyta</taxon>
        <taxon>Embryophyta</taxon>
        <taxon>Tracheophyta</taxon>
        <taxon>Spermatophyta</taxon>
        <taxon>Magnoliopsida</taxon>
        <taxon>eudicotyledons</taxon>
        <taxon>Gunneridae</taxon>
        <taxon>Pentapetalae</taxon>
        <taxon>asterids</taxon>
        <taxon>campanulids</taxon>
        <taxon>Asterales</taxon>
        <taxon>Asteraceae</taxon>
        <taxon>Cichorioideae</taxon>
        <taxon>Cichorieae</taxon>
        <taxon>Lactucinae</taxon>
        <taxon>Lactuca</taxon>
    </lineage>
</organism>